<keyword evidence="16" id="KW-0325">Glycoprotein</keyword>
<keyword evidence="15 19" id="KW-0472">Membrane</keyword>
<feature type="region of interest" description="Disordered" evidence="18">
    <location>
        <begin position="620"/>
        <end position="642"/>
    </location>
</feature>
<evidence type="ECO:0000259" key="20">
    <source>
        <dbReference type="Pfam" id="PF01537"/>
    </source>
</evidence>
<organismHost>
    <name type="scientific">Homo sapiens</name>
    <name type="common">Human</name>
    <dbReference type="NCBI Taxonomy" id="9606"/>
</organismHost>
<comment type="similarity">
    <text evidence="5">Belongs to the alphaherpesvirinae glycoprotein E family.</text>
</comment>
<feature type="region of interest" description="Disordered" evidence="18">
    <location>
        <begin position="301"/>
        <end position="391"/>
    </location>
</feature>
<dbReference type="InterPro" id="IPR003404">
    <property type="entry name" value="Herpes_glycopE_Fc"/>
</dbReference>
<gene>
    <name evidence="22" type="primary">US4</name>
</gene>
<evidence type="ECO:0000256" key="9">
    <source>
        <dbReference type="ARBA" id="ARBA00022812"/>
    </source>
</evidence>
<evidence type="ECO:0000256" key="10">
    <source>
        <dbReference type="ARBA" id="ARBA00022844"/>
    </source>
</evidence>
<keyword evidence="8 19" id="KW-0812">Transmembrane</keyword>
<sequence>MHAIAPRLLLLFVLSGLPGTRGGSGVPGPINPPNSDVVFPGGSPVAQYCYAYPRLDDPGPLGSADAGRQDLPRRVVRHEPLGRSFLTGGLVLLAPPVRGFGAPNATYAARVTYYRLTRACRQPILLRQYGGCRGGEPPSPKTCGSYTYTYQGGGPPTRYALVNASLLVPIWDRAAETFEYQIELGGELHVGLLWVEVGGEGPGPTAPPQAARAEGGPCVPPVPAGRPWRSVPPVWYSAPNPGFRGLRFRERCLPPQTPAAPSDLPRVAFAPQSLLVGITGRTFIRMARPTEDVGVLPPHWAPGALDDGPYAPFPPRPRFRRALRTDPEGVDPDVRAPRTGRRLMALTEDASSDSPTSAPEKTPLPVSATAMAPSVDPSAEPTAPATTTPPDEMATQAATVAVTPDETAVASPPATASVESSPLPAAAARRPPVAPPTHPRVIPEVSHVRGVTVHMETPEAILFAPGETFGTNVSIHAIAHDDGPYAMDVVWMRFDVPSSCAEMRIYEACLYHPQLPECLSPADAPCAVSSWAYRLAVRSYAGCSRTTPPPRCFAEARMEPVPGLAWLASTVNLEFQHASPQHAGLYLCVVYVDDHIHAWGHMTISTAAQYRNAVVEQHLPQRQPEPVEPTRPHVRAPHPAPSARGPLRLGAVLGAALLLAALGLSAWACMTCWRRRSWRAVKSRASATGPTYIRVADSELYADWSSDSEGERDGSLWQDPPERPDSPSTNGSGFEILSPTAPSVYPHSEGRKSRRPLTTFGSGSPGRRHSQASYSSVLW</sequence>
<dbReference type="EMBL" id="KU310667">
    <property type="protein sequence ID" value="AMB66386.1"/>
    <property type="molecule type" value="Genomic_DNA"/>
</dbReference>
<dbReference type="InterPro" id="IPR013783">
    <property type="entry name" value="Ig-like_fold"/>
</dbReference>
<dbReference type="InterPro" id="IPR036179">
    <property type="entry name" value="Ig-like_dom_sf"/>
</dbReference>
<keyword evidence="7" id="KW-1032">Host cell membrane</keyword>
<feature type="domain" description="Envelope glycoprotein E Fc-binding" evidence="21">
    <location>
        <begin position="449"/>
        <end position="621"/>
    </location>
</feature>
<evidence type="ECO:0000256" key="2">
    <source>
        <dbReference type="ARBA" id="ARBA00004315"/>
    </source>
</evidence>
<evidence type="ECO:0000256" key="17">
    <source>
        <dbReference type="ARBA" id="ARBA00025134"/>
    </source>
</evidence>
<keyword evidence="9" id="KW-1040">Host Golgi apparatus</keyword>
<organism evidence="22">
    <name type="scientific">Human herpesvirus 2</name>
    <name type="common">HHV-2</name>
    <name type="synonym">Human herpes simplex virus 2</name>
    <dbReference type="NCBI Taxonomy" id="10310"/>
    <lineage>
        <taxon>Viruses</taxon>
        <taxon>Duplodnaviria</taxon>
        <taxon>Heunggongvirae</taxon>
        <taxon>Peploviricota</taxon>
        <taxon>Herviviricetes</taxon>
        <taxon>Herpesvirales</taxon>
        <taxon>Orthoherpesviridae</taxon>
        <taxon>Alphaherpesvirinae</taxon>
        <taxon>Simplexvirus</taxon>
        <taxon>Simplexvirus humanalpha2</taxon>
    </lineage>
</organism>
<dbReference type="Pfam" id="PF02480">
    <property type="entry name" value="Herpes_gE"/>
    <property type="match status" value="1"/>
</dbReference>
<comment type="function">
    <text evidence="17">In epithelial cells, the heterodimer gE/gI is required for the cell-to-cell spread of the virus, by sorting nascent virions to cell junctions. Once the virus reaches the cell junctions, virus particles can spread to adjacent cells extremely rapidly through interactions with cellular receptors that accumulate at these junctions. Implicated in basolateral spread in polarized cells. In neuronal cells, gE/gI is essential for the anterograde spread of the infection throughout the host nervous system. Together with US9, the heterodimer gE/gI is involved in the sorting and transport of viral structural components toward axon tips.</text>
</comment>
<evidence type="ECO:0000256" key="11">
    <source>
        <dbReference type="ARBA" id="ARBA00022870"/>
    </source>
</evidence>
<keyword evidence="10" id="KW-0946">Virion</keyword>
<dbReference type="GO" id="GO:0044177">
    <property type="term" value="C:host cell Golgi apparatus"/>
    <property type="evidence" value="ECO:0007669"/>
    <property type="project" value="UniProtKB-SubCell"/>
</dbReference>
<evidence type="ECO:0000256" key="3">
    <source>
        <dbReference type="ARBA" id="ARBA00004402"/>
    </source>
</evidence>
<evidence type="ECO:0000256" key="6">
    <source>
        <dbReference type="ARBA" id="ARBA00013988"/>
    </source>
</evidence>
<proteinExistence type="inferred from homology"/>
<feature type="transmembrane region" description="Helical" evidence="19">
    <location>
        <begin position="649"/>
        <end position="673"/>
    </location>
</feature>
<feature type="domain" description="Herpesvirus glycoprotein D/GG/GX" evidence="20">
    <location>
        <begin position="87"/>
        <end position="195"/>
    </location>
</feature>
<dbReference type="SUPFAM" id="SSF48726">
    <property type="entry name" value="Immunoglobulin"/>
    <property type="match status" value="2"/>
</dbReference>
<evidence type="ECO:0000256" key="5">
    <source>
        <dbReference type="ARBA" id="ARBA00008101"/>
    </source>
</evidence>
<evidence type="ECO:0000256" key="18">
    <source>
        <dbReference type="SAM" id="MobiDB-lite"/>
    </source>
</evidence>
<comment type="subcellular location">
    <subcellularLocation>
        <location evidence="1">Host Golgi apparatus</location>
    </subcellularLocation>
    <subcellularLocation>
        <location evidence="2">Host cell junction</location>
    </subcellularLocation>
    <subcellularLocation>
        <location evidence="3">Host cell membrane</location>
        <topology evidence="3">Single-pass type I membrane protein</topology>
    </subcellularLocation>
    <subcellularLocation>
        <location evidence="4">Virion membrane</location>
        <topology evidence="4">Single-pass type I membrane protein</topology>
    </subcellularLocation>
</comment>
<evidence type="ECO:0000259" key="21">
    <source>
        <dbReference type="Pfam" id="PF02480"/>
    </source>
</evidence>
<feature type="compositionally biased region" description="Low complexity" evidence="18">
    <location>
        <begin position="376"/>
        <end position="391"/>
    </location>
</feature>
<dbReference type="Pfam" id="PF01537">
    <property type="entry name" value="Herpes_glycop_D"/>
    <property type="match status" value="1"/>
</dbReference>
<evidence type="ECO:0000256" key="13">
    <source>
        <dbReference type="ARBA" id="ARBA00022989"/>
    </source>
</evidence>
<feature type="region of interest" description="Disordered" evidence="18">
    <location>
        <begin position="704"/>
        <end position="779"/>
    </location>
</feature>
<evidence type="ECO:0000313" key="22">
    <source>
        <dbReference type="EMBL" id="AMB66386.1"/>
    </source>
</evidence>
<accession>A0A0Y0RF42</accession>
<evidence type="ECO:0000256" key="16">
    <source>
        <dbReference type="ARBA" id="ARBA00023180"/>
    </source>
</evidence>
<name>A0A0Y0RF42_HHV2</name>
<feature type="compositionally biased region" description="Low complexity" evidence="18">
    <location>
        <begin position="422"/>
        <end position="431"/>
    </location>
</feature>
<dbReference type="GO" id="GO:0055036">
    <property type="term" value="C:virion membrane"/>
    <property type="evidence" value="ECO:0007669"/>
    <property type="project" value="UniProtKB-SubCell"/>
</dbReference>
<evidence type="ECO:0000256" key="1">
    <source>
        <dbReference type="ARBA" id="ARBA00004136"/>
    </source>
</evidence>
<evidence type="ECO:0000256" key="12">
    <source>
        <dbReference type="ARBA" id="ARBA00022879"/>
    </source>
</evidence>
<keyword evidence="13 19" id="KW-1133">Transmembrane helix</keyword>
<evidence type="ECO:0000256" key="8">
    <source>
        <dbReference type="ARBA" id="ARBA00022692"/>
    </source>
</evidence>
<evidence type="ECO:0000256" key="14">
    <source>
        <dbReference type="ARBA" id="ARBA00023081"/>
    </source>
</evidence>
<evidence type="ECO:0000256" key="19">
    <source>
        <dbReference type="SAM" id="Phobius"/>
    </source>
</evidence>
<protein>
    <recommendedName>
        <fullName evidence="6">Envelope glycoprotein E</fullName>
    </recommendedName>
</protein>
<dbReference type="GO" id="GO:0044156">
    <property type="term" value="C:host cell junction"/>
    <property type="evidence" value="ECO:0007669"/>
    <property type="project" value="UniProtKB-SubCell"/>
</dbReference>
<keyword evidence="12 22" id="KW-0261">Viral envelope protein</keyword>
<evidence type="ECO:0000256" key="7">
    <source>
        <dbReference type="ARBA" id="ARBA00022511"/>
    </source>
</evidence>
<dbReference type="GO" id="GO:0019031">
    <property type="term" value="C:viral envelope"/>
    <property type="evidence" value="ECO:0007669"/>
    <property type="project" value="UniProtKB-KW"/>
</dbReference>
<evidence type="ECO:0000256" key="4">
    <source>
        <dbReference type="ARBA" id="ARBA00004563"/>
    </source>
</evidence>
<evidence type="ECO:0000256" key="15">
    <source>
        <dbReference type="ARBA" id="ARBA00023136"/>
    </source>
</evidence>
<feature type="compositionally biased region" description="Basic and acidic residues" evidence="18">
    <location>
        <begin position="323"/>
        <end position="336"/>
    </location>
</feature>
<keyword evidence="11" id="KW-1043">Host membrane</keyword>
<feature type="region of interest" description="Disordered" evidence="18">
    <location>
        <begin position="404"/>
        <end position="441"/>
    </location>
</feature>
<dbReference type="InterPro" id="IPR002896">
    <property type="entry name" value="Herpes_glycop_dom"/>
</dbReference>
<feature type="compositionally biased region" description="Basic and acidic residues" evidence="18">
    <location>
        <begin position="709"/>
        <end position="725"/>
    </location>
</feature>
<dbReference type="GO" id="GO:0016020">
    <property type="term" value="C:membrane"/>
    <property type="evidence" value="ECO:0007669"/>
    <property type="project" value="InterPro"/>
</dbReference>
<dbReference type="Gene3D" id="2.60.40.10">
    <property type="entry name" value="Immunoglobulins"/>
    <property type="match status" value="1"/>
</dbReference>
<keyword evidence="14" id="KW-1031">Host cell junction</keyword>
<reference evidence="22" key="1">
    <citation type="journal article" date="2016" name="JCI Insight">
        <title>HSV-2 DeltagD elicits FcgammaR-effector antibodies that protect against clinical isolates.</title>
        <authorList>
            <person name="Petro C.D."/>
            <person name="Weinrick B."/>
            <person name="Khajoueinejad N."/>
            <person name="Burn C."/>
            <person name="Sellers R."/>
            <person name="Jacobs W.R.Jr."/>
            <person name="Herold B.C."/>
        </authorList>
    </citation>
    <scope>NUCLEOTIDE SEQUENCE</scope>
    <source>
        <strain evidence="22">4674</strain>
    </source>
</reference>